<accession>J9QGR3</accession>
<dbReference type="RefSeq" id="YP_006906333.1">
    <property type="nucleotide sequence ID" value="NC_018837.1"/>
</dbReference>
<dbReference type="Proteomes" id="UP000006280">
    <property type="component" value="Segment"/>
</dbReference>
<organism evidence="1 2">
    <name type="scientific">Pectobacterium phage My1</name>
    <dbReference type="NCBI Taxonomy" id="1204539"/>
    <lineage>
        <taxon>Viruses</taxon>
        <taxon>Duplodnaviria</taxon>
        <taxon>Heunggongvirae</taxon>
        <taxon>Uroviricota</taxon>
        <taxon>Caudoviricetes</taxon>
        <taxon>Demerecviridae</taxon>
        <taxon>Mccorquodalevirinae</taxon>
        <taxon>Myunavirus</taxon>
        <taxon>Myunavirus My1</taxon>
    </lineage>
</organism>
<proteinExistence type="predicted"/>
<protein>
    <submittedName>
        <fullName evidence="1">Uncharacterized protein</fullName>
    </submittedName>
</protein>
<dbReference type="EMBL" id="JX195166">
    <property type="protein sequence ID" value="AFQ22240.1"/>
    <property type="molecule type" value="Genomic_DNA"/>
</dbReference>
<reference evidence="1 2" key="1">
    <citation type="journal article" date="2012" name="J. Virol.">
        <title>Complete Genome Sequence of Pectobacterium carotovorum subsp. carotovorum Bacteriophage My1.</title>
        <authorList>
            <person name="Lee D.H."/>
            <person name="Lee J.H."/>
            <person name="Shin H."/>
            <person name="Ji S."/>
            <person name="Roh E."/>
            <person name="Jung K."/>
            <person name="Ryu S."/>
            <person name="Choi J."/>
            <person name="Heu S."/>
        </authorList>
    </citation>
    <scope>NUCLEOTIDE SEQUENCE [LARGE SCALE GENOMIC DNA]</scope>
</reference>
<dbReference type="GeneID" id="13826783"/>
<dbReference type="KEGG" id="vg:13826783"/>
<gene>
    <name evidence="1" type="ORF">My1_081</name>
</gene>
<evidence type="ECO:0000313" key="1">
    <source>
        <dbReference type="EMBL" id="AFQ22240.1"/>
    </source>
</evidence>
<sequence length="50" mass="5561">MPISKKPRKSSSKESVEVAVRKGQVQLAGMRKIYTLLSRATNGLVKPLDY</sequence>
<keyword evidence="2" id="KW-1185">Reference proteome</keyword>
<evidence type="ECO:0000313" key="2">
    <source>
        <dbReference type="Proteomes" id="UP000006280"/>
    </source>
</evidence>
<name>J9QGR3_9CAUD</name>